<name>A0A6M3JMI4_9ZZZZ</name>
<dbReference type="InterPro" id="IPR001091">
    <property type="entry name" value="RM_Methyltransferase"/>
</dbReference>
<sequence>MEISVGKVGMVPTDKVIVTEDRVREVMGDLDALELNMKESGLISPLAVKDNKDGTFTLLAGERRFTVLSRNNILNIPARIYEEELSELEMKVIEKSENFFRKDMEYYELDKLTLEIHALQQSIHGVTAPGPGSSGWTVENTGEMVGLTKGPTSQAIKRAELREACPELFEGCKTASDATAVIKKMDEALLKQVIAKQLEEKKDDKQLMKLASSFIIKSFFDGVKEIPAGVFHLVEIDPPYSIKLMDAKRSEGESQYQQTDYNEVPADDYSDFLFTVFKESYRVMADHSWLICWFAPEPWFNTVYKLLKEAGFETTRMCPVWTKPSGQTKRPEMHLPNAYEMFFYAWKGRPAIARQRGNNIFNYSPVPPQQKSHPTERPVELMRDLYETFAFPGSRILIPFLGSGSGLIAAHQVGMTALGFELSKGYKDSFLVKVHSMK</sequence>
<gene>
    <name evidence="4" type="ORF">MM415A03384_0008</name>
</gene>
<dbReference type="PRINTS" id="PR00508">
    <property type="entry name" value="S21N4MTFRASE"/>
</dbReference>
<evidence type="ECO:0000256" key="2">
    <source>
        <dbReference type="ARBA" id="ARBA00022679"/>
    </source>
</evidence>
<reference evidence="4" key="1">
    <citation type="submission" date="2020-03" db="EMBL/GenBank/DDBJ databases">
        <title>The deep terrestrial virosphere.</title>
        <authorList>
            <person name="Holmfeldt K."/>
            <person name="Nilsson E."/>
            <person name="Simone D."/>
            <person name="Lopez-Fernandez M."/>
            <person name="Wu X."/>
            <person name="de Brujin I."/>
            <person name="Lundin D."/>
            <person name="Andersson A."/>
            <person name="Bertilsson S."/>
            <person name="Dopson M."/>
        </authorList>
    </citation>
    <scope>NUCLEOTIDE SEQUENCE</scope>
    <source>
        <strain evidence="4">MM415A03384</strain>
    </source>
</reference>
<dbReference type="SMART" id="SM00470">
    <property type="entry name" value="ParB"/>
    <property type="match status" value="1"/>
</dbReference>
<keyword evidence="1 4" id="KW-0489">Methyltransferase</keyword>
<dbReference type="InterPro" id="IPR036086">
    <property type="entry name" value="ParB/Sulfiredoxin_sf"/>
</dbReference>
<dbReference type="SUPFAM" id="SSF110849">
    <property type="entry name" value="ParB/Sulfiredoxin"/>
    <property type="match status" value="1"/>
</dbReference>
<evidence type="ECO:0000313" key="4">
    <source>
        <dbReference type="EMBL" id="QJA71086.1"/>
    </source>
</evidence>
<keyword evidence="2 4" id="KW-0808">Transferase</keyword>
<evidence type="ECO:0000259" key="3">
    <source>
        <dbReference type="SMART" id="SM00470"/>
    </source>
</evidence>
<proteinExistence type="predicted"/>
<dbReference type="Gene3D" id="3.40.50.150">
    <property type="entry name" value="Vaccinia Virus protein VP39"/>
    <property type="match status" value="1"/>
</dbReference>
<dbReference type="InterPro" id="IPR029063">
    <property type="entry name" value="SAM-dependent_MTases_sf"/>
</dbReference>
<organism evidence="4">
    <name type="scientific">viral metagenome</name>
    <dbReference type="NCBI Taxonomy" id="1070528"/>
    <lineage>
        <taxon>unclassified sequences</taxon>
        <taxon>metagenomes</taxon>
        <taxon>organismal metagenomes</taxon>
    </lineage>
</organism>
<protein>
    <submittedName>
        <fullName evidence="4">Putative methyltransferase</fullName>
    </submittedName>
</protein>
<dbReference type="GO" id="GO:0032259">
    <property type="term" value="P:methylation"/>
    <property type="evidence" value="ECO:0007669"/>
    <property type="project" value="UniProtKB-KW"/>
</dbReference>
<evidence type="ECO:0000256" key="1">
    <source>
        <dbReference type="ARBA" id="ARBA00022603"/>
    </source>
</evidence>
<dbReference type="Pfam" id="PF01555">
    <property type="entry name" value="N6_N4_Mtase"/>
    <property type="match status" value="1"/>
</dbReference>
<dbReference type="Gene3D" id="3.90.1530.10">
    <property type="entry name" value="Conserved hypothetical protein from pyrococcus furiosus pfu- 392566-001, ParB domain"/>
    <property type="match status" value="1"/>
</dbReference>
<dbReference type="GO" id="GO:0008170">
    <property type="term" value="F:N-methyltransferase activity"/>
    <property type="evidence" value="ECO:0007669"/>
    <property type="project" value="InterPro"/>
</dbReference>
<dbReference type="EMBL" id="MT141845">
    <property type="protein sequence ID" value="QJA71086.1"/>
    <property type="molecule type" value="Genomic_DNA"/>
</dbReference>
<feature type="domain" description="ParB-like N-terminal" evidence="3">
    <location>
        <begin position="9"/>
        <end position="99"/>
    </location>
</feature>
<dbReference type="InterPro" id="IPR003115">
    <property type="entry name" value="ParB_N"/>
</dbReference>
<dbReference type="SUPFAM" id="SSF53335">
    <property type="entry name" value="S-adenosyl-L-methionine-dependent methyltransferases"/>
    <property type="match status" value="1"/>
</dbReference>
<dbReference type="InterPro" id="IPR002941">
    <property type="entry name" value="DNA_methylase_N4/N6"/>
</dbReference>
<dbReference type="GO" id="GO:0003677">
    <property type="term" value="F:DNA binding"/>
    <property type="evidence" value="ECO:0007669"/>
    <property type="project" value="InterPro"/>
</dbReference>
<accession>A0A6M3JMI4</accession>
<dbReference type="Pfam" id="PF02195">
    <property type="entry name" value="ParB_N"/>
    <property type="match status" value="1"/>
</dbReference>
<dbReference type="AlphaFoldDB" id="A0A6M3JMI4"/>